<dbReference type="HOGENOM" id="CLU_3260659_0_0_1"/>
<dbReference type="Proteomes" id="UP000005446">
    <property type="component" value="Unassembled WGS sequence"/>
</dbReference>
<evidence type="ECO:0000313" key="1">
    <source>
        <dbReference type="EMBL" id="EHL02347.1"/>
    </source>
</evidence>
<dbReference type="InParanoid" id="H0EGI5"/>
<dbReference type="AlphaFoldDB" id="H0EGI5"/>
<reference evidence="1 2" key="1">
    <citation type="journal article" date="2012" name="Eukaryot. Cell">
        <title>Genome sequence of the fungus Glarea lozoyensis: the first genome sequence of a species from the Helotiaceae family.</title>
        <authorList>
            <person name="Youssar L."/>
            <person name="Gruening B.A."/>
            <person name="Erxleben A."/>
            <person name="Guenther S."/>
            <person name="Huettel W."/>
        </authorList>
    </citation>
    <scope>NUCLEOTIDE SEQUENCE [LARGE SCALE GENOMIC DNA]</scope>
    <source>
        <strain evidence="2">ATCC 74030 / MF5533</strain>
    </source>
</reference>
<protein>
    <submittedName>
        <fullName evidence="1">Uncharacterized protein</fullName>
    </submittedName>
</protein>
<gene>
    <name evidence="1" type="ORF">M7I_1601</name>
</gene>
<comment type="caution">
    <text evidence="1">The sequence shown here is derived from an EMBL/GenBank/DDBJ whole genome shotgun (WGS) entry which is preliminary data.</text>
</comment>
<sequence length="42" mass="4734">MAGLRDASSEKFNILQSLLRLKSSRDSSSWHVRDFVGAIQRA</sequence>
<keyword evidence="2" id="KW-1185">Reference proteome</keyword>
<proteinExistence type="predicted"/>
<name>H0EGI5_GLAL7</name>
<organism evidence="1 2">
    <name type="scientific">Glarea lozoyensis (strain ATCC 74030 / MF5533)</name>
    <dbReference type="NCBI Taxonomy" id="1104152"/>
    <lineage>
        <taxon>Eukaryota</taxon>
        <taxon>Fungi</taxon>
        <taxon>Dikarya</taxon>
        <taxon>Ascomycota</taxon>
        <taxon>Pezizomycotina</taxon>
        <taxon>Leotiomycetes</taxon>
        <taxon>Helotiales</taxon>
        <taxon>Helotiaceae</taxon>
        <taxon>Glarea</taxon>
    </lineage>
</organism>
<accession>H0EGI5</accession>
<dbReference type="EMBL" id="AGUE01000024">
    <property type="protein sequence ID" value="EHL02347.1"/>
    <property type="molecule type" value="Genomic_DNA"/>
</dbReference>
<evidence type="ECO:0000313" key="2">
    <source>
        <dbReference type="Proteomes" id="UP000005446"/>
    </source>
</evidence>